<dbReference type="VEuPathDB" id="VectorBase:RSAN_029706"/>
<feature type="compositionally biased region" description="Acidic residues" evidence="11">
    <location>
        <begin position="1010"/>
        <end position="1026"/>
    </location>
</feature>
<feature type="compositionally biased region" description="Low complexity" evidence="11">
    <location>
        <begin position="1518"/>
        <end position="1533"/>
    </location>
</feature>
<evidence type="ECO:0000256" key="8">
    <source>
        <dbReference type="PIRSR" id="PIRSR604808-3"/>
    </source>
</evidence>
<feature type="binding site" evidence="7">
    <location>
        <position position="1639"/>
    </location>
    <ligand>
        <name>Mg(2+)</name>
        <dbReference type="ChEBI" id="CHEBI:18420"/>
        <label>1</label>
    </ligand>
</feature>
<dbReference type="GO" id="GO:0008311">
    <property type="term" value="F:double-stranded DNA 3'-5' DNA exonuclease activity"/>
    <property type="evidence" value="ECO:0007669"/>
    <property type="project" value="UniProtKB-EC"/>
</dbReference>
<accession>A0A9D4QEH1</accession>
<evidence type="ECO:0000256" key="3">
    <source>
        <dbReference type="ARBA" id="ARBA00012115"/>
    </source>
</evidence>
<feature type="region of interest" description="Disordered" evidence="11">
    <location>
        <begin position="906"/>
        <end position="1041"/>
    </location>
</feature>
<dbReference type="GO" id="GO:0008270">
    <property type="term" value="F:zinc ion binding"/>
    <property type="evidence" value="ECO:0007669"/>
    <property type="project" value="UniProtKB-KW"/>
</dbReference>
<keyword evidence="9" id="KW-0863">Zinc-finger</keyword>
<feature type="region of interest" description="Disordered" evidence="11">
    <location>
        <begin position="1951"/>
        <end position="1993"/>
    </location>
</feature>
<sequence>MSVLKIATWNVRRFSDREKQHDILRFARDQGIDLLFIQEANFRTPLEVANFRREFQTDAFFSLTHSHACGVGVIFATGPFRQKAHCTFGANGRVIMVDVYVDNKKIRFENVNAPVQRSDTNAFFRALHPLLLEPLPHVLVRDFNCVVDSSRNVRGPGQGGSTYHAKELVKTLRHLYLTDAWVFLHKDLFAPTGTSKTTASRIDRIYLPDFLLPKLEACEVLQLPGRLSKKTDHFPVTGTIGGNPGPRTEIGRWRLDPALLKDEVSFENARKAIEATTRDITTMTLQKWDDLKATWKGIMQEEGKARHRRGSGSRKITEALRQNGTETHDPGEIEEIFRDHFREQFEVDSHPDTDPCEQRLATLCKNLQVLEEADRNDIRYNVTSEELQSAIKTMTQNTSPRSDGLPTAFYTVLFDVVRGFPLTGDEEVRVLAYADDVSLFVRDARSLRVFQDVMGDIEKVEVVRVLGVYFARGGVAQTTWQVVLERANKTISAMQQLDMTLREKALAVKTAVCGYADFVSRVEVMPRKTAVQLNKLINSLFRNMLQLPESSGGLGLPHVQTVSKMLGLKTARRLYHTAEYIGRKDLVSGLGRPGGLRRNQEGPGARTTGQDPLGGRSRPADQASTHYRRRGSGPPQDEETTGKGLGRRCLRATTTGHGPCDRRHLGLPGPGAPRTPWCRTCCLGKDAQPPEEDACHARGPGPARVLPEWPPTTTVHRTGAAMTRTCGGGFPQGPSPRPLRRRPAPSLADSPVPPPPRRPRPGSAASDRSPRPPSSSEQPQVEPRPPVLNNVVLTVFYPVPGTLRCPQRGCAAVYTTSSWSLCVRYLRRHLEGAHGIAVRERVTVCAGCAAPLPAQPQRYSCGADEPPASTFIQPGLVCSRGSGEFRLPHHLDAHLRWHDLHDVAGPVARSPSPPSSASVASTPTPSGAPPPDSPASPTSSLPSLPRPPSPPLPSTAPPPVRGPPTLLPSTPCEDLHSAASSPPASPVPSARAASTASRTSMASPTPSEPAEPEDPGPDVLEADDADAPVGEPALDLPPDRTRLLAEQIKVSSEQFFDSSQSLTWGPVTSTWTPGSQPAKRRSSQPLVLPPPARGTKPSPPSPVSGLPARRPPRARRSDDLGRRLLSRRSSSLPLQPTSTPRSLLRLCRPFTRAQRKLRITRLRDTPPTRPGERPATPTGMATNGNLPVTRLIVAEGFRVNNEKVAVEAVGPPITYVNVYRFPAYVPDEILTNASAQYGKVKGVSFATVASRPHKLNGVRVVKIETCRPVPNFATVAGHKIMCEYRGMKRVCERCGEVGHTATACSALFCKRCGIFGHDIDGCAAECKRCGGKDGTRDCFRKRSYVAAARGAPPTAGDIPEGGRVSAPSNVQATTSGLQVLTPRAPPQLPRQPSPYWDSNQQEVAQTATPLSEAQATLQESSDTDGATTVTVDSATEPSSAESSRESWSDARWASEEQEVPQIAEQLDDNITPTPQLDSRNFPPLPPASGPATRTDDIPTVSCGRYVLPSDNDHDRSATGSSPRHPRPSTSSAASPPPAPCTAPTGLEKRHRSRSRQRQTDANKSANTGRTGSQEMSLRRSQGGKKEPPDGGVNKAPTVTAMTKIRFATWNVRGFRDRAKQQEVLRFAESQAIDLLVIQETNFRTQLEVVTFRRDHQVDAFFSWTRTRACGVGVIFVLGRFRQKSDYMFDANGRTIMLDVFIDGKKIRFVNIYAPVTRSNTNNYFKEVHQLLLEALPHVLVGDFNCVVDSKRDVRGPGQGGSTYHAKELVKVVRHLNLSDVWVHLYKGSFAPTRMSRYTASRIDRMYLPELLLPSVEACEVLDLPDNLVGKMDHVPLVTTVRGSPGPRFSNTSWRLDPVLLQEQESIDRTTEFLQASIERTDQITPPVWDRLKIEWKAFLQEEGKARNRRLTEKMKELLRRMQIVKGAETLTTCMSEYYATLEEKYNRVLREKTRRPTGTSGGTDDVTGADLREGSGNGGLRITETKRPDGTVTTDQREIEAIFRDFFLAQFQNNDPCESEQMTGHIRELCRNLQRLDEGETENLGSETTLEELRCAIESMTPNSAPGADGLTTGFYATFFDVLGEALQSLVNAILTKHQKPASFGVGSVVLLC</sequence>
<evidence type="ECO:0000259" key="12">
    <source>
        <dbReference type="PROSITE" id="PS50158"/>
    </source>
</evidence>
<feature type="domain" description="CCHC-type" evidence="12">
    <location>
        <begin position="1291"/>
        <end position="1304"/>
    </location>
</feature>
<feature type="region of interest" description="Disordered" evidence="11">
    <location>
        <begin position="1349"/>
        <end position="1595"/>
    </location>
</feature>
<protein>
    <recommendedName>
        <fullName evidence="3">exodeoxyribonuclease III</fullName>
        <ecNumber evidence="3">3.1.11.2</ecNumber>
    </recommendedName>
</protein>
<dbReference type="CDD" id="cd09076">
    <property type="entry name" value="L1-EN"/>
    <property type="match status" value="1"/>
</dbReference>
<feature type="compositionally biased region" description="Polar residues" evidence="11">
    <location>
        <begin position="1366"/>
        <end position="1378"/>
    </location>
</feature>
<evidence type="ECO:0000256" key="2">
    <source>
        <dbReference type="ARBA" id="ARBA00007092"/>
    </source>
</evidence>
<dbReference type="GO" id="GO:0006284">
    <property type="term" value="P:base-excision repair"/>
    <property type="evidence" value="ECO:0007669"/>
    <property type="project" value="TreeGrafter"/>
</dbReference>
<keyword evidence="9" id="KW-0862">Zinc</keyword>
<feature type="region of interest" description="Disordered" evidence="11">
    <location>
        <begin position="1054"/>
        <end position="1141"/>
    </location>
</feature>
<feature type="compositionally biased region" description="Low complexity" evidence="11">
    <location>
        <begin position="1432"/>
        <end position="1441"/>
    </location>
</feature>
<feature type="compositionally biased region" description="Polar residues" evidence="11">
    <location>
        <begin position="1559"/>
        <end position="1579"/>
    </location>
</feature>
<dbReference type="InterPro" id="IPR005135">
    <property type="entry name" value="Endo/exonuclease/phosphatase"/>
</dbReference>
<dbReference type="Gene3D" id="3.60.10.10">
    <property type="entry name" value="Endonuclease/exonuclease/phosphatase"/>
    <property type="match status" value="2"/>
</dbReference>
<feature type="compositionally biased region" description="Polar residues" evidence="11">
    <location>
        <begin position="1054"/>
        <end position="1075"/>
    </location>
</feature>
<dbReference type="VEuPathDB" id="VectorBase:RSAN_042154"/>
<feature type="compositionally biased region" description="Low complexity" evidence="11">
    <location>
        <begin position="1127"/>
        <end position="1141"/>
    </location>
</feature>
<feature type="compositionally biased region" description="Pro residues" evidence="11">
    <location>
        <begin position="1087"/>
        <end position="1102"/>
    </location>
</feature>
<keyword evidence="7" id="KW-0464">Manganese</keyword>
<evidence type="ECO:0000256" key="4">
    <source>
        <dbReference type="ARBA" id="ARBA00022723"/>
    </source>
</evidence>
<comment type="catalytic activity">
    <reaction evidence="1">
        <text>Exonucleolytic cleavage in the 3'- to 5'-direction to yield nucleoside 5'-phosphates.</text>
        <dbReference type="EC" id="3.1.11.2"/>
    </reaction>
</comment>
<comment type="similarity">
    <text evidence="2">Belongs to the DNA repair enzymes AP/ExoA family.</text>
</comment>
<dbReference type="InterPro" id="IPR036691">
    <property type="entry name" value="Endo/exonu/phosph_ase_sf"/>
</dbReference>
<reference evidence="13" key="1">
    <citation type="journal article" date="2020" name="Cell">
        <title>Large-Scale Comparative Analyses of Tick Genomes Elucidate Their Genetic Diversity and Vector Capacities.</title>
        <authorList>
            <consortium name="Tick Genome and Microbiome Consortium (TIGMIC)"/>
            <person name="Jia N."/>
            <person name="Wang J."/>
            <person name="Shi W."/>
            <person name="Du L."/>
            <person name="Sun Y."/>
            <person name="Zhan W."/>
            <person name="Jiang J.F."/>
            <person name="Wang Q."/>
            <person name="Zhang B."/>
            <person name="Ji P."/>
            <person name="Bell-Sakyi L."/>
            <person name="Cui X.M."/>
            <person name="Yuan T.T."/>
            <person name="Jiang B.G."/>
            <person name="Yang W.F."/>
            <person name="Lam T.T."/>
            <person name="Chang Q.C."/>
            <person name="Ding S.J."/>
            <person name="Wang X.J."/>
            <person name="Zhu J.G."/>
            <person name="Ruan X.D."/>
            <person name="Zhao L."/>
            <person name="Wei J.T."/>
            <person name="Ye R.Z."/>
            <person name="Que T.C."/>
            <person name="Du C.H."/>
            <person name="Zhou Y.H."/>
            <person name="Cheng J.X."/>
            <person name="Dai P.F."/>
            <person name="Guo W.B."/>
            <person name="Han X.H."/>
            <person name="Huang E.J."/>
            <person name="Li L.F."/>
            <person name="Wei W."/>
            <person name="Gao Y.C."/>
            <person name="Liu J.Z."/>
            <person name="Shao H.Z."/>
            <person name="Wang X."/>
            <person name="Wang C.C."/>
            <person name="Yang T.C."/>
            <person name="Huo Q.B."/>
            <person name="Li W."/>
            <person name="Chen H.Y."/>
            <person name="Chen S.E."/>
            <person name="Zhou L.G."/>
            <person name="Ni X.B."/>
            <person name="Tian J.H."/>
            <person name="Sheng Y."/>
            <person name="Liu T."/>
            <person name="Pan Y.S."/>
            <person name="Xia L.Y."/>
            <person name="Li J."/>
            <person name="Zhao F."/>
            <person name="Cao W.C."/>
        </authorList>
    </citation>
    <scope>NUCLEOTIDE SEQUENCE</scope>
    <source>
        <strain evidence="13">Rsan-2018</strain>
    </source>
</reference>
<dbReference type="Pfam" id="PF03372">
    <property type="entry name" value="Exo_endo_phos"/>
    <property type="match status" value="2"/>
</dbReference>
<feature type="compositionally biased region" description="Basic and acidic residues" evidence="11">
    <location>
        <begin position="1163"/>
        <end position="1172"/>
    </location>
</feature>
<dbReference type="SUPFAM" id="SSF56219">
    <property type="entry name" value="DNase I-like"/>
    <property type="match status" value="2"/>
</dbReference>
<feature type="region of interest" description="Disordered" evidence="11">
    <location>
        <begin position="1163"/>
        <end position="1184"/>
    </location>
</feature>
<dbReference type="InterPro" id="IPR001878">
    <property type="entry name" value="Znf_CCHC"/>
</dbReference>
<evidence type="ECO:0000313" key="13">
    <source>
        <dbReference type="EMBL" id="KAH7973273.1"/>
    </source>
</evidence>
<feature type="compositionally biased region" description="Basic and acidic residues" evidence="11">
    <location>
        <begin position="1442"/>
        <end position="1454"/>
    </location>
</feature>
<reference evidence="13" key="2">
    <citation type="submission" date="2021-09" db="EMBL/GenBank/DDBJ databases">
        <authorList>
            <person name="Jia N."/>
            <person name="Wang J."/>
            <person name="Shi W."/>
            <person name="Du L."/>
            <person name="Sun Y."/>
            <person name="Zhan W."/>
            <person name="Jiang J."/>
            <person name="Wang Q."/>
            <person name="Zhang B."/>
            <person name="Ji P."/>
            <person name="Sakyi L.B."/>
            <person name="Cui X."/>
            <person name="Yuan T."/>
            <person name="Jiang B."/>
            <person name="Yang W."/>
            <person name="Lam T.T.-Y."/>
            <person name="Chang Q."/>
            <person name="Ding S."/>
            <person name="Wang X."/>
            <person name="Zhu J."/>
            <person name="Ruan X."/>
            <person name="Zhao L."/>
            <person name="Wei J."/>
            <person name="Que T."/>
            <person name="Du C."/>
            <person name="Cheng J."/>
            <person name="Dai P."/>
            <person name="Han X."/>
            <person name="Huang E."/>
            <person name="Gao Y."/>
            <person name="Liu J."/>
            <person name="Shao H."/>
            <person name="Ye R."/>
            <person name="Li L."/>
            <person name="Wei W."/>
            <person name="Wang X."/>
            <person name="Wang C."/>
            <person name="Huo Q."/>
            <person name="Li W."/>
            <person name="Guo W."/>
            <person name="Chen H."/>
            <person name="Chen S."/>
            <person name="Zhou L."/>
            <person name="Zhou L."/>
            <person name="Ni X."/>
            <person name="Tian J."/>
            <person name="Zhou Y."/>
            <person name="Sheng Y."/>
            <person name="Liu T."/>
            <person name="Pan Y."/>
            <person name="Xia L."/>
            <person name="Li J."/>
            <person name="Zhao F."/>
            <person name="Cao W."/>
        </authorList>
    </citation>
    <scope>NUCLEOTIDE SEQUENCE</scope>
    <source>
        <strain evidence="13">Rsan-2018</strain>
        <tissue evidence="13">Larvae</tissue>
    </source>
</reference>
<dbReference type="GO" id="GO:0003906">
    <property type="term" value="F:DNA-(apurinic or apyrimidinic site) endonuclease activity"/>
    <property type="evidence" value="ECO:0007669"/>
    <property type="project" value="TreeGrafter"/>
</dbReference>
<feature type="region of interest" description="Disordered" evidence="11">
    <location>
        <begin position="586"/>
        <end position="671"/>
    </location>
</feature>
<evidence type="ECO:0000256" key="1">
    <source>
        <dbReference type="ARBA" id="ARBA00000493"/>
    </source>
</evidence>
<dbReference type="Proteomes" id="UP000821837">
    <property type="component" value="Chromosome 11"/>
</dbReference>
<feature type="coiled-coil region" evidence="10">
    <location>
        <begin position="1900"/>
        <end position="1927"/>
    </location>
</feature>
<dbReference type="PANTHER" id="PTHR22748">
    <property type="entry name" value="AP ENDONUCLEASE"/>
    <property type="match status" value="1"/>
</dbReference>
<comment type="cofactor">
    <cofactor evidence="7">
        <name>Mg(2+)</name>
        <dbReference type="ChEBI" id="CHEBI:18420"/>
    </cofactor>
    <cofactor evidence="7">
        <name>Mn(2+)</name>
        <dbReference type="ChEBI" id="CHEBI:29035"/>
    </cofactor>
    <text evidence="7">Probably binds two magnesium or manganese ions per subunit.</text>
</comment>
<feature type="site" description="Transition state stabilizer" evidence="8">
    <location>
        <position position="1744"/>
    </location>
</feature>
<dbReference type="GO" id="GO:0008081">
    <property type="term" value="F:phosphoric diester hydrolase activity"/>
    <property type="evidence" value="ECO:0007669"/>
    <property type="project" value="TreeGrafter"/>
</dbReference>
<dbReference type="EC" id="3.1.11.2" evidence="3"/>
<dbReference type="EMBL" id="JABSTV010001247">
    <property type="protein sequence ID" value="KAH7973273.1"/>
    <property type="molecule type" value="Genomic_DNA"/>
</dbReference>
<feature type="region of interest" description="Disordered" evidence="11">
    <location>
        <begin position="688"/>
        <end position="785"/>
    </location>
</feature>
<dbReference type="InterPro" id="IPR004808">
    <property type="entry name" value="AP_endonuc_1"/>
</dbReference>
<organism evidence="13 14">
    <name type="scientific">Rhipicephalus sanguineus</name>
    <name type="common">Brown dog tick</name>
    <name type="synonym">Ixodes sanguineus</name>
    <dbReference type="NCBI Taxonomy" id="34632"/>
    <lineage>
        <taxon>Eukaryota</taxon>
        <taxon>Metazoa</taxon>
        <taxon>Ecdysozoa</taxon>
        <taxon>Arthropoda</taxon>
        <taxon>Chelicerata</taxon>
        <taxon>Arachnida</taxon>
        <taxon>Acari</taxon>
        <taxon>Parasitiformes</taxon>
        <taxon>Ixodida</taxon>
        <taxon>Ixodoidea</taxon>
        <taxon>Ixodidae</taxon>
        <taxon>Rhipicephalinae</taxon>
        <taxon>Rhipicephalus</taxon>
        <taxon>Rhipicephalus</taxon>
    </lineage>
</organism>
<feature type="binding site" evidence="7">
    <location>
        <position position="1610"/>
    </location>
    <ligand>
        <name>Mg(2+)</name>
        <dbReference type="ChEBI" id="CHEBI:18420"/>
        <label>1</label>
    </ligand>
</feature>
<keyword evidence="5" id="KW-0378">Hydrolase</keyword>
<evidence type="ECO:0000256" key="9">
    <source>
        <dbReference type="PROSITE-ProRule" id="PRU00047"/>
    </source>
</evidence>
<evidence type="ECO:0000256" key="10">
    <source>
        <dbReference type="SAM" id="Coils"/>
    </source>
</evidence>
<feature type="compositionally biased region" description="Polar residues" evidence="11">
    <location>
        <begin position="1396"/>
        <end position="1431"/>
    </location>
</feature>
<feature type="compositionally biased region" description="Basic and acidic residues" evidence="11">
    <location>
        <begin position="1983"/>
        <end position="1993"/>
    </location>
</feature>
<feature type="compositionally biased region" description="Pro residues" evidence="11">
    <location>
        <begin position="1383"/>
        <end position="1392"/>
    </location>
</feature>
<evidence type="ECO:0000256" key="5">
    <source>
        <dbReference type="ARBA" id="ARBA00022801"/>
    </source>
</evidence>
<dbReference type="PANTHER" id="PTHR22748:SF6">
    <property type="entry name" value="DNA-(APURINIC OR APYRIMIDINIC SITE) ENDONUCLEASE"/>
    <property type="match status" value="1"/>
</dbReference>
<dbReference type="PROSITE" id="PS50158">
    <property type="entry name" value="ZF_CCHC"/>
    <property type="match status" value="1"/>
</dbReference>
<dbReference type="GO" id="GO:0005634">
    <property type="term" value="C:nucleus"/>
    <property type="evidence" value="ECO:0007669"/>
    <property type="project" value="TreeGrafter"/>
</dbReference>
<evidence type="ECO:0000256" key="11">
    <source>
        <dbReference type="SAM" id="MobiDB-lite"/>
    </source>
</evidence>
<feature type="binding site" evidence="7">
    <location>
        <position position="1742"/>
    </location>
    <ligand>
        <name>Mg(2+)</name>
        <dbReference type="ChEBI" id="CHEBI:18420"/>
        <label>1</label>
    </ligand>
</feature>
<dbReference type="GO" id="GO:0003676">
    <property type="term" value="F:nucleic acid binding"/>
    <property type="evidence" value="ECO:0007669"/>
    <property type="project" value="InterPro"/>
</dbReference>
<feature type="binding site" evidence="7">
    <location>
        <position position="1744"/>
    </location>
    <ligand>
        <name>Mg(2+)</name>
        <dbReference type="ChEBI" id="CHEBI:18420"/>
        <label>1</label>
    </ligand>
</feature>
<feature type="compositionally biased region" description="Low complexity" evidence="11">
    <location>
        <begin position="906"/>
        <end position="925"/>
    </location>
</feature>
<name>A0A9D4QEH1_RHISA</name>
<feature type="compositionally biased region" description="Polar residues" evidence="11">
    <location>
        <begin position="1468"/>
        <end position="1478"/>
    </location>
</feature>
<evidence type="ECO:0000313" key="14">
    <source>
        <dbReference type="Proteomes" id="UP000821837"/>
    </source>
</evidence>
<keyword evidence="14" id="KW-1185">Reference proteome</keyword>
<proteinExistence type="inferred from homology"/>
<evidence type="ECO:0000256" key="6">
    <source>
        <dbReference type="ARBA" id="ARBA00022842"/>
    </source>
</evidence>
<comment type="caution">
    <text evidence="13">The sequence shown here is derived from an EMBL/GenBank/DDBJ whole genome shotgun (WGS) entry which is preliminary data.</text>
</comment>
<keyword evidence="10" id="KW-0175">Coiled coil</keyword>
<keyword evidence="6 7" id="KW-0460">Magnesium</keyword>
<feature type="compositionally biased region" description="Low complexity" evidence="11">
    <location>
        <begin position="977"/>
        <end position="1005"/>
    </location>
</feature>
<evidence type="ECO:0000256" key="7">
    <source>
        <dbReference type="PIRSR" id="PIRSR604808-2"/>
    </source>
</evidence>
<gene>
    <name evidence="13" type="ORF">HPB52_023338</name>
</gene>
<feature type="compositionally biased region" description="Pro residues" evidence="11">
    <location>
        <begin position="944"/>
        <end position="966"/>
    </location>
</feature>
<keyword evidence="4 7" id="KW-0479">Metal-binding</keyword>